<feature type="region of interest" description="Disordered" evidence="1">
    <location>
        <begin position="67"/>
        <end position="107"/>
    </location>
</feature>
<feature type="compositionally biased region" description="Low complexity" evidence="1">
    <location>
        <begin position="73"/>
        <end position="83"/>
    </location>
</feature>
<protein>
    <submittedName>
        <fullName evidence="4">WH2 domain-containing protein</fullName>
    </submittedName>
</protein>
<proteinExistence type="predicted"/>
<feature type="compositionally biased region" description="Polar residues" evidence="1">
    <location>
        <begin position="261"/>
        <end position="281"/>
    </location>
</feature>
<name>A0A183EP26_9BILA</name>
<evidence type="ECO:0000256" key="1">
    <source>
        <dbReference type="SAM" id="MobiDB-lite"/>
    </source>
</evidence>
<dbReference type="WBParaSite" id="GPUH_0002274401-mRNA-1">
    <property type="protein sequence ID" value="GPUH_0002274401-mRNA-1"/>
    <property type="gene ID" value="GPUH_0002274401"/>
</dbReference>
<feature type="region of interest" description="Disordered" evidence="1">
    <location>
        <begin position="260"/>
        <end position="281"/>
    </location>
</feature>
<gene>
    <name evidence="2" type="ORF">GPUH_LOCUS22718</name>
</gene>
<evidence type="ECO:0000313" key="3">
    <source>
        <dbReference type="Proteomes" id="UP000271098"/>
    </source>
</evidence>
<keyword evidence="3" id="KW-1185">Reference proteome</keyword>
<sequence length="411" mass="44361">METVPVPPAPPPPTGIPAAVDSSSFGDAKWKMRTEARNGCITKAEGSVEIPERQSVASLRKQIASKLEVKMPTTASSHSTATSGKTDRSSRSGPTLFEQTNPSTVSNYQYSMPSTSYPVPSFTLNQSPTGAALPKQQSIVHEPAQRHQSCITPVSFSRTTVLTSSAPFSCSLFSTRPPVKRSPSPTCCRTTACEHAKSNHSDGSVTLLTHAMQSNKDNKTKAWNYADFRQPLSSSTLAASASPYSDTLQDTSITLLKESAENGNESNHNSQSLTTLSDQSRPTSIISDHIHEATNCLKSGCDASSPPQAATFALGFHMPSTLKPLESRTVNNCLIVASQSQERQQPNNSQNNETFCGGNCESKEVSALTFGREPVPGNSLWYPTMHAKMQKPGQQSKLFSITSLCYFDKFQ</sequence>
<organism evidence="4">
    <name type="scientific">Gongylonema pulchrum</name>
    <dbReference type="NCBI Taxonomy" id="637853"/>
    <lineage>
        <taxon>Eukaryota</taxon>
        <taxon>Metazoa</taxon>
        <taxon>Ecdysozoa</taxon>
        <taxon>Nematoda</taxon>
        <taxon>Chromadorea</taxon>
        <taxon>Rhabditida</taxon>
        <taxon>Spirurina</taxon>
        <taxon>Spiruromorpha</taxon>
        <taxon>Spiruroidea</taxon>
        <taxon>Gongylonematidae</taxon>
        <taxon>Gongylonema</taxon>
    </lineage>
</organism>
<dbReference type="OrthoDB" id="5866868at2759"/>
<dbReference type="Proteomes" id="UP000271098">
    <property type="component" value="Unassembled WGS sequence"/>
</dbReference>
<dbReference type="EMBL" id="UYRT01095772">
    <property type="protein sequence ID" value="VDN40437.1"/>
    <property type="molecule type" value="Genomic_DNA"/>
</dbReference>
<evidence type="ECO:0000313" key="4">
    <source>
        <dbReference type="WBParaSite" id="GPUH_0002274401-mRNA-1"/>
    </source>
</evidence>
<reference evidence="2 3" key="2">
    <citation type="submission" date="2018-11" db="EMBL/GenBank/DDBJ databases">
        <authorList>
            <consortium name="Pathogen Informatics"/>
        </authorList>
    </citation>
    <scope>NUCLEOTIDE SEQUENCE [LARGE SCALE GENOMIC DNA]</scope>
</reference>
<dbReference type="AlphaFoldDB" id="A0A183EP26"/>
<feature type="compositionally biased region" description="Polar residues" evidence="1">
    <location>
        <begin position="91"/>
        <end position="107"/>
    </location>
</feature>
<feature type="compositionally biased region" description="Pro residues" evidence="1">
    <location>
        <begin position="1"/>
        <end position="15"/>
    </location>
</feature>
<feature type="region of interest" description="Disordered" evidence="1">
    <location>
        <begin position="1"/>
        <end position="22"/>
    </location>
</feature>
<accession>A0A183EP26</accession>
<evidence type="ECO:0000313" key="2">
    <source>
        <dbReference type="EMBL" id="VDN40437.1"/>
    </source>
</evidence>
<reference evidence="4" key="1">
    <citation type="submission" date="2016-06" db="UniProtKB">
        <authorList>
            <consortium name="WormBaseParasite"/>
        </authorList>
    </citation>
    <scope>IDENTIFICATION</scope>
</reference>